<evidence type="ECO:0000313" key="3">
    <source>
        <dbReference type="Proteomes" id="UP001287286"/>
    </source>
</evidence>
<feature type="signal peptide" evidence="1">
    <location>
        <begin position="1"/>
        <end position="34"/>
    </location>
</feature>
<evidence type="ECO:0000313" key="2">
    <source>
        <dbReference type="EMBL" id="KAK4088926.1"/>
    </source>
</evidence>
<keyword evidence="3" id="KW-1185">Reference proteome</keyword>
<gene>
    <name evidence="2" type="ORF">Purlil1_6779</name>
</gene>
<organism evidence="2 3">
    <name type="scientific">Purpureocillium lilacinum</name>
    <name type="common">Paecilomyces lilacinus</name>
    <dbReference type="NCBI Taxonomy" id="33203"/>
    <lineage>
        <taxon>Eukaryota</taxon>
        <taxon>Fungi</taxon>
        <taxon>Dikarya</taxon>
        <taxon>Ascomycota</taxon>
        <taxon>Pezizomycotina</taxon>
        <taxon>Sordariomycetes</taxon>
        <taxon>Hypocreomycetidae</taxon>
        <taxon>Hypocreales</taxon>
        <taxon>Ophiocordycipitaceae</taxon>
        <taxon>Purpureocillium</taxon>
    </lineage>
</organism>
<evidence type="ECO:0000256" key="1">
    <source>
        <dbReference type="SAM" id="SignalP"/>
    </source>
</evidence>
<proteinExistence type="predicted"/>
<accession>A0ABR0BYI8</accession>
<dbReference type="Proteomes" id="UP001287286">
    <property type="component" value="Unassembled WGS sequence"/>
</dbReference>
<sequence>MYPPQSLGRSLVMLLTHLLASILVIAYGIDPTEAWGAVRHGSRVKVKGVSMRYQQLGPGVFTGVPISKWNKKTNVPLNTVSNYEKRSLSDFASRLRGNQLKKQCRVVYNCVKDASKVTIAAGYTGWVAAAERAKPAGQSLMQFLNQPFWANAGGVAIAGMISGGVLKAASCSKSNNEADIIKAVVAEALRASPGADKIEVTVGGPYGTWNVVIAATERDHYPPPTCRR</sequence>
<name>A0ABR0BYI8_PURLI</name>
<comment type="caution">
    <text evidence="2">The sequence shown here is derived from an EMBL/GenBank/DDBJ whole genome shotgun (WGS) entry which is preliminary data.</text>
</comment>
<protein>
    <submittedName>
        <fullName evidence="2">Uncharacterized protein</fullName>
    </submittedName>
</protein>
<dbReference type="EMBL" id="JAWRVI010000022">
    <property type="protein sequence ID" value="KAK4088926.1"/>
    <property type="molecule type" value="Genomic_DNA"/>
</dbReference>
<reference evidence="2 3" key="1">
    <citation type="journal article" date="2024" name="Microbiol. Resour. Announc.">
        <title>Genome annotations for the ascomycete fungi Trichoderma harzianum, Trichoderma aggressivum, and Purpureocillium lilacinum.</title>
        <authorList>
            <person name="Beijen E.P.W."/>
            <person name="Ohm R.A."/>
        </authorList>
    </citation>
    <scope>NUCLEOTIDE SEQUENCE [LARGE SCALE GENOMIC DNA]</scope>
    <source>
        <strain evidence="2 3">CBS 150709</strain>
    </source>
</reference>
<feature type="chain" id="PRO_5046380247" evidence="1">
    <location>
        <begin position="35"/>
        <end position="228"/>
    </location>
</feature>
<keyword evidence="1" id="KW-0732">Signal</keyword>